<dbReference type="EMBL" id="KB202325">
    <property type="protein sequence ID" value="ESO90812.1"/>
    <property type="molecule type" value="Genomic_DNA"/>
</dbReference>
<dbReference type="InterPro" id="IPR036770">
    <property type="entry name" value="Ankyrin_rpt-contain_sf"/>
</dbReference>
<dbReference type="KEGG" id="lgi:LOTGIDRAFT_191633"/>
<keyword evidence="2 3" id="KW-0040">ANK repeat</keyword>
<name>V4A298_LOTGI</name>
<reference evidence="4 5" key="1">
    <citation type="journal article" date="2013" name="Nature">
        <title>Insights into bilaterian evolution from three spiralian genomes.</title>
        <authorList>
            <person name="Simakov O."/>
            <person name="Marletaz F."/>
            <person name="Cho S.J."/>
            <person name="Edsinger-Gonzales E."/>
            <person name="Havlak P."/>
            <person name="Hellsten U."/>
            <person name="Kuo D.H."/>
            <person name="Larsson T."/>
            <person name="Lv J."/>
            <person name="Arendt D."/>
            <person name="Savage R."/>
            <person name="Osoegawa K."/>
            <person name="de Jong P."/>
            <person name="Grimwood J."/>
            <person name="Chapman J.A."/>
            <person name="Shapiro H."/>
            <person name="Aerts A."/>
            <person name="Otillar R.P."/>
            <person name="Terry A.Y."/>
            <person name="Boore J.L."/>
            <person name="Grigoriev I.V."/>
            <person name="Lindberg D.R."/>
            <person name="Seaver E.C."/>
            <person name="Weisblat D.A."/>
            <person name="Putnam N.H."/>
            <person name="Rokhsar D.S."/>
        </authorList>
    </citation>
    <scope>NUCLEOTIDE SEQUENCE [LARGE SCALE GENOMIC DNA]</scope>
</reference>
<dbReference type="AlphaFoldDB" id="V4A298"/>
<dbReference type="PANTHER" id="PTHR24198">
    <property type="entry name" value="ANKYRIN REPEAT AND PROTEIN KINASE DOMAIN-CONTAINING PROTEIN"/>
    <property type="match status" value="1"/>
</dbReference>
<evidence type="ECO:0000313" key="4">
    <source>
        <dbReference type="EMBL" id="ESO90812.1"/>
    </source>
</evidence>
<dbReference type="PROSITE" id="PS50088">
    <property type="entry name" value="ANK_REPEAT"/>
    <property type="match status" value="1"/>
</dbReference>
<dbReference type="OrthoDB" id="6141590at2759"/>
<dbReference type="PANTHER" id="PTHR24198:SF165">
    <property type="entry name" value="ANKYRIN REPEAT-CONTAINING PROTEIN-RELATED"/>
    <property type="match status" value="1"/>
</dbReference>
<evidence type="ECO:0000256" key="3">
    <source>
        <dbReference type="PROSITE-ProRule" id="PRU00023"/>
    </source>
</evidence>
<evidence type="ECO:0000313" key="5">
    <source>
        <dbReference type="Proteomes" id="UP000030746"/>
    </source>
</evidence>
<accession>V4A298</accession>
<feature type="non-terminal residue" evidence="4">
    <location>
        <position position="111"/>
    </location>
</feature>
<organism evidence="4 5">
    <name type="scientific">Lottia gigantea</name>
    <name type="common">Giant owl limpet</name>
    <dbReference type="NCBI Taxonomy" id="225164"/>
    <lineage>
        <taxon>Eukaryota</taxon>
        <taxon>Metazoa</taxon>
        <taxon>Spiralia</taxon>
        <taxon>Lophotrochozoa</taxon>
        <taxon>Mollusca</taxon>
        <taxon>Gastropoda</taxon>
        <taxon>Patellogastropoda</taxon>
        <taxon>Lottioidea</taxon>
        <taxon>Lottiidae</taxon>
        <taxon>Lottia</taxon>
    </lineage>
</organism>
<keyword evidence="1" id="KW-0677">Repeat</keyword>
<protein>
    <submittedName>
        <fullName evidence="4">Uncharacterized protein</fullName>
    </submittedName>
</protein>
<keyword evidence="5" id="KW-1185">Reference proteome</keyword>
<dbReference type="STRING" id="225164.V4A298"/>
<dbReference type="SMART" id="SM00248">
    <property type="entry name" value="ANK"/>
    <property type="match status" value="3"/>
</dbReference>
<dbReference type="HOGENOM" id="CLU_2164688_0_0_1"/>
<dbReference type="Gene3D" id="1.25.40.20">
    <property type="entry name" value="Ankyrin repeat-containing domain"/>
    <property type="match status" value="1"/>
</dbReference>
<dbReference type="SUPFAM" id="SSF48403">
    <property type="entry name" value="Ankyrin repeat"/>
    <property type="match status" value="1"/>
</dbReference>
<dbReference type="GeneID" id="20244944"/>
<dbReference type="Pfam" id="PF12796">
    <property type="entry name" value="Ank_2"/>
    <property type="match status" value="2"/>
</dbReference>
<evidence type="ECO:0000256" key="1">
    <source>
        <dbReference type="ARBA" id="ARBA00022737"/>
    </source>
</evidence>
<dbReference type="RefSeq" id="XP_009058467.1">
    <property type="nucleotide sequence ID" value="XM_009060219.1"/>
</dbReference>
<sequence>MLINSLCNINLKTADGLTALHFAVSYSRYDICELLLQNNIKLHAATKHGATAMTVALHQNKPSMIRLLVRYGYQVDKMFRYMQKPLEHAIYVHNENCALMLVKEGCSIRRK</sequence>
<dbReference type="Proteomes" id="UP000030746">
    <property type="component" value="Unassembled WGS sequence"/>
</dbReference>
<feature type="repeat" description="ANK" evidence="3">
    <location>
        <begin position="15"/>
        <end position="47"/>
    </location>
</feature>
<dbReference type="InterPro" id="IPR002110">
    <property type="entry name" value="Ankyrin_rpt"/>
</dbReference>
<dbReference type="PROSITE" id="PS50297">
    <property type="entry name" value="ANK_REP_REGION"/>
    <property type="match status" value="1"/>
</dbReference>
<dbReference type="CTD" id="20244944"/>
<gene>
    <name evidence="4" type="ORF">LOTGIDRAFT_191633</name>
</gene>
<proteinExistence type="predicted"/>
<dbReference type="OMA" id="WGHEKLI"/>
<evidence type="ECO:0000256" key="2">
    <source>
        <dbReference type="ARBA" id="ARBA00023043"/>
    </source>
</evidence>